<dbReference type="AlphaFoldDB" id="A0A2N8P859"/>
<dbReference type="PANTHER" id="PTHR32015:SF1">
    <property type="entry name" value="LIPASE"/>
    <property type="match status" value="1"/>
</dbReference>
<evidence type="ECO:0000313" key="2">
    <source>
        <dbReference type="EMBL" id="PNE37209.1"/>
    </source>
</evidence>
<name>A0A2N8P859_STRNR</name>
<gene>
    <name evidence="2" type="ORF">AOB60_22765</name>
</gene>
<comment type="caution">
    <text evidence="2">The sequence shown here is derived from an EMBL/GenBank/DDBJ whole genome shotgun (WGS) entry which is preliminary data.</text>
</comment>
<dbReference type="GO" id="GO:0016042">
    <property type="term" value="P:lipid catabolic process"/>
    <property type="evidence" value="ECO:0007669"/>
    <property type="project" value="InterPro"/>
</dbReference>
<dbReference type="GO" id="GO:0016298">
    <property type="term" value="F:lipase activity"/>
    <property type="evidence" value="ECO:0007669"/>
    <property type="project" value="TreeGrafter"/>
</dbReference>
<evidence type="ECO:0000256" key="1">
    <source>
        <dbReference type="SAM" id="SignalP"/>
    </source>
</evidence>
<dbReference type="InterPro" id="IPR029058">
    <property type="entry name" value="AB_hydrolase_fold"/>
</dbReference>
<sequence>MRRFTVPVLSALLSVVVASAPAAAVPGRAPAGSDRPVIFVHGRNAGPGVWDSMISRLTAAGRPADRLFAWDYDTAQSANETLAPRFQAYVDEVLRKTGASQVDIVAHSLGSLTTRWYVKFGAGATTVHHWVSLAGPNHGTQLAWLCAPYDQGCRDMTPGSYVVSRLDEGTETPAPVRYTTVWSPCDEQIAPVSSTALSGARNIEAPCLKHNELLTDETVAAEVRSALDSD</sequence>
<dbReference type="InterPro" id="IPR002918">
    <property type="entry name" value="Lipase_EstA/Esterase_EstB"/>
</dbReference>
<keyword evidence="1" id="KW-0732">Signal</keyword>
<dbReference type="Gene3D" id="3.40.50.1820">
    <property type="entry name" value="alpha/beta hydrolase"/>
    <property type="match status" value="1"/>
</dbReference>
<feature type="chain" id="PRO_5014750608" evidence="1">
    <location>
        <begin position="25"/>
        <end position="230"/>
    </location>
</feature>
<dbReference type="RefSeq" id="WP_102924941.1">
    <property type="nucleotide sequence ID" value="NZ_LJSN01000003.1"/>
</dbReference>
<dbReference type="EMBL" id="LJSN01000003">
    <property type="protein sequence ID" value="PNE37209.1"/>
    <property type="molecule type" value="Genomic_DNA"/>
</dbReference>
<proteinExistence type="predicted"/>
<organism evidence="2 3">
    <name type="scientific">Streptomyces noursei</name>
    <name type="common">Streptomyces albulus</name>
    <dbReference type="NCBI Taxonomy" id="1971"/>
    <lineage>
        <taxon>Bacteria</taxon>
        <taxon>Bacillati</taxon>
        <taxon>Actinomycetota</taxon>
        <taxon>Actinomycetes</taxon>
        <taxon>Kitasatosporales</taxon>
        <taxon>Streptomycetaceae</taxon>
        <taxon>Streptomyces</taxon>
    </lineage>
</organism>
<keyword evidence="3" id="KW-1185">Reference proteome</keyword>
<accession>A0A2N8P859</accession>
<evidence type="ECO:0000313" key="3">
    <source>
        <dbReference type="Proteomes" id="UP000236047"/>
    </source>
</evidence>
<protein>
    <submittedName>
        <fullName evidence="2">Lipase</fullName>
    </submittedName>
</protein>
<dbReference type="SUPFAM" id="SSF53474">
    <property type="entry name" value="alpha/beta-Hydrolases"/>
    <property type="match status" value="1"/>
</dbReference>
<dbReference type="PANTHER" id="PTHR32015">
    <property type="entry name" value="FASTING INDUCED LIPASE"/>
    <property type="match status" value="1"/>
</dbReference>
<dbReference type="Proteomes" id="UP000236047">
    <property type="component" value="Unassembled WGS sequence"/>
</dbReference>
<reference evidence="3" key="1">
    <citation type="submission" date="2015-09" db="EMBL/GenBank/DDBJ databases">
        <authorList>
            <person name="Graham D.E."/>
            <person name="Mahan K.M."/>
            <person name="Klingeman D.M."/>
            <person name="Fida T."/>
            <person name="Giannone R.J."/>
            <person name="Hettich R.L."/>
            <person name="Parry R.J."/>
            <person name="Spain J.C."/>
        </authorList>
    </citation>
    <scope>NUCLEOTIDE SEQUENCE [LARGE SCALE GENOMIC DNA]</scope>
    <source>
        <strain evidence="3">JCM 4701</strain>
    </source>
</reference>
<dbReference type="Pfam" id="PF01674">
    <property type="entry name" value="Lipase_2"/>
    <property type="match status" value="1"/>
</dbReference>
<feature type="signal peptide" evidence="1">
    <location>
        <begin position="1"/>
        <end position="24"/>
    </location>
</feature>